<dbReference type="InterPro" id="IPR006626">
    <property type="entry name" value="PbH1"/>
</dbReference>
<accession>A0ABV6S6H8</accession>
<dbReference type="EMBL" id="JBHLTM010000027">
    <property type="protein sequence ID" value="MFC0684444.1"/>
    <property type="molecule type" value="Genomic_DNA"/>
</dbReference>
<evidence type="ECO:0000313" key="3">
    <source>
        <dbReference type="Proteomes" id="UP001589858"/>
    </source>
</evidence>
<sequence length="588" mass="62165">MSQDFLARGMAAAQRRDLASTQAGQGAALIGTEDGRTVTACLADLKGALTLKAFGARGDGTTSDHAALLSLSNRSDTIIVPPGNYLIDNSTLRQINYFRGKLICSPGVTFTFTDKSQRGLHFYGGSPKLSGLRLTTRDVPLGRELNAPMLCIDEASDVVIDDLEIVRSAGAGALFRLCSGFQGTNIRIRNTLADGMDFFNSSKVALTNFLSENTGDDGLAFLSYTSLAQSYDIVARNIIVKNSDTRGISVVGPERVIIDGFTVESTRGTGVIVYQDTANGLRQPGNVKISNGIIKDAGQRLVSGTYSGNRYGIEIANCGDADFLNIHIENCAATGFVSSNTQPSVLTSRNVRVKTSGDKGFLVSVPGGGAWHHDGCETIDTQGHGFNSTVAVGGIMTFGTRIVRQAAMAGGGNGVNNRAISDSIGGAVAGRSTVIIDNQAANTGYVYYNDGNGNGSVGDFDFTTSSGYYIFQQNANNIAVQGIRRSKRSNQITQVSGSIALSGTRGEQDYFTTAALTGALDIVLPTFGLWHNAEFSLSRFDTSGSYAVTFKSGSTTIAAIEAGGNPAKMVVRYDSVNNLWRKAGRYDL</sequence>
<keyword evidence="3" id="KW-1185">Reference proteome</keyword>
<gene>
    <name evidence="2" type="ORF">ACFFF8_07545</name>
</gene>
<dbReference type="Proteomes" id="UP001589858">
    <property type="component" value="Unassembled WGS sequence"/>
</dbReference>
<proteinExistence type="predicted"/>
<name>A0ABV6S6H8_9SPHN</name>
<dbReference type="InterPro" id="IPR012334">
    <property type="entry name" value="Pectin_lyas_fold"/>
</dbReference>
<protein>
    <submittedName>
        <fullName evidence="2">Right-handed parallel beta-helix repeat-containing protein</fullName>
    </submittedName>
</protein>
<evidence type="ECO:0000259" key="1">
    <source>
        <dbReference type="Pfam" id="PF13229"/>
    </source>
</evidence>
<organism evidence="2 3">
    <name type="scientific">Novosphingobium clariflavum</name>
    <dbReference type="NCBI Taxonomy" id="2029884"/>
    <lineage>
        <taxon>Bacteria</taxon>
        <taxon>Pseudomonadati</taxon>
        <taxon>Pseudomonadota</taxon>
        <taxon>Alphaproteobacteria</taxon>
        <taxon>Sphingomonadales</taxon>
        <taxon>Sphingomonadaceae</taxon>
        <taxon>Novosphingobium</taxon>
    </lineage>
</organism>
<dbReference type="SUPFAM" id="SSF51126">
    <property type="entry name" value="Pectin lyase-like"/>
    <property type="match status" value="1"/>
</dbReference>
<dbReference type="InterPro" id="IPR011050">
    <property type="entry name" value="Pectin_lyase_fold/virulence"/>
</dbReference>
<dbReference type="InterPro" id="IPR039448">
    <property type="entry name" value="Beta_helix"/>
</dbReference>
<dbReference type="RefSeq" id="WP_267219499.1">
    <property type="nucleotide sequence ID" value="NZ_JAPCWC010000004.1"/>
</dbReference>
<dbReference type="Pfam" id="PF13229">
    <property type="entry name" value="Beta_helix"/>
    <property type="match status" value="1"/>
</dbReference>
<evidence type="ECO:0000313" key="2">
    <source>
        <dbReference type="EMBL" id="MFC0684444.1"/>
    </source>
</evidence>
<comment type="caution">
    <text evidence="2">The sequence shown here is derived from an EMBL/GenBank/DDBJ whole genome shotgun (WGS) entry which is preliminary data.</text>
</comment>
<dbReference type="SMART" id="SM00710">
    <property type="entry name" value="PbH1"/>
    <property type="match status" value="7"/>
</dbReference>
<reference evidence="2 3" key="1">
    <citation type="submission" date="2024-09" db="EMBL/GenBank/DDBJ databases">
        <authorList>
            <person name="Sun Q."/>
            <person name="Mori K."/>
        </authorList>
    </citation>
    <scope>NUCLEOTIDE SEQUENCE [LARGE SCALE GENOMIC DNA]</scope>
    <source>
        <strain evidence="2 3">CICC 11035S</strain>
    </source>
</reference>
<dbReference type="Gene3D" id="2.160.20.10">
    <property type="entry name" value="Single-stranded right-handed beta-helix, Pectin lyase-like"/>
    <property type="match status" value="1"/>
</dbReference>
<feature type="domain" description="Right handed beta helix" evidence="1">
    <location>
        <begin position="150"/>
        <end position="278"/>
    </location>
</feature>